<feature type="transmembrane region" description="Helical" evidence="7">
    <location>
        <begin position="2694"/>
        <end position="2712"/>
    </location>
</feature>
<dbReference type="CDD" id="cd13953">
    <property type="entry name" value="7tm_classC_mGluR-like"/>
    <property type="match status" value="1"/>
</dbReference>
<feature type="transmembrane region" description="Helical" evidence="7">
    <location>
        <begin position="2499"/>
        <end position="2525"/>
    </location>
</feature>
<keyword evidence="4 7" id="KW-0472">Membrane</keyword>
<name>A0ABD3V4M9_SINWO</name>
<protein>
    <recommendedName>
        <fullName evidence="9">G-protein coupled receptors family 3 profile domain-containing protein</fullName>
    </recommendedName>
</protein>
<dbReference type="EMBL" id="JBJQND010000013">
    <property type="protein sequence ID" value="KAL3856574.1"/>
    <property type="molecule type" value="Genomic_DNA"/>
</dbReference>
<dbReference type="PANTHER" id="PTHR24060">
    <property type="entry name" value="METABOTROPIC GLUTAMATE RECEPTOR"/>
    <property type="match status" value="1"/>
</dbReference>
<sequence>MRNLPFVYVLTLASIIGVSHQQNLVKETCDAQRLVVDVSTSNANAILGGIFDIRQAGTADNGFGCGQPYSDLILSYEAARYAIKQINDKSYIPGVKIGMKAYDTCSSLARAQAAAQNFYPQTSSGSMYCNQSQKINLGILGSLSSPTSKSLAALTSTIPVSMISPRAASPELSVKSKYPYFMRTASSVTQQIRAVLTLLKNLGWERAILVSATTDSGMDYSTEFIRMAQNMGICVVNQIFVPQQGSASDYIAQLKGIGSYGVAAAVYFIEDNIMNNIFNVLGNVTGSENLQWVLSSYRTNSKPPQIYARGTIVVEPKFTYVTDFFDYFVNNLNENNPPPENPWLQDWYMTTFGCRLQGINYAPYNQYAYCTPKTNDEKKAALNQNYAFVDSTIKAVYSYARALQQAQMMKCGSGGGFCLSLQEMTSKEFHENYLSKVDFTFDGTMVQSLTNTQVKFDGNGDLLTSDFSIWNYNDLMGTFQFVQVGSYLNGQLTINSSNLRFYTMGGNPSSRCPPEGCQQCLIPADSINFEYEPGDILIGGVFSVHNAGTESLSCDSLHLNNAYSAVAFRYAVQVAKSSISNVSLGSILADNCGSGMSGRMFFDDLLGKRRIIRDKMGRVIDPNQLKAVVGYQNSDPAIKLAEMFGGFYTPYVETTASSVVLSSKEIFPFFNSAIPPDSKQVAAMVQLLKRLGWTYIQTIQAPNSYGRFGIKYLRELAAYYGICVADSYEIGTDGNYADIVQKLNHKPDARAVVVFAYAADFRGLLQALKARNIPGQFILIGSETWGTDSSITAGLEDIASGSLTFQVETSTTQGFDNWLRALNPLDPTIQKDMPFFIEWYQYAHNCYIDAANRGYYITQCTNQPITAGPNFHVDQYAYFVIYAVKAVVKALDNTVKYFCGSGYTQVCSAFRSNVTAKDVLLANIRNISVNTEDNKLFEIMNGEGMADYVVYNYIQGRGYVQAGIFDTATSLLNLNMPAVTLPIPTFTSKCALRCGECAYTLQQLPFIVDQQTDIKLGVSLALRDPSSDPFLCGNVRLGNGIQNFYATSYALDVINKKLGPVRLNGIRLGALFMDHCNSQARAYGLPNALYAGILKSPSQVEPMPSVDKIRGWMTYSTLGAEELKDLVNSMSLPLISPSATSTFLVDDNQYPTFYRTVKGDSTVSSAMAKLLKSLNLPYVSVLYSANSFGTSGRDAFASVASQEGICILQSYEMTQTVNMADLVSTLISQPSHVVITYLTLRDMQAFLEARNSNAMGYKIVVVSPEPWTMLMKQLGNAGQNVLSVKVKSKNLEDFKNFIDQMPVLTRMDNPYIAEYYEDLFTCNLPGNHRYALDCRIPLAPISSNPLFVQEDYVIPIINAVYSWAAAIEATVREKCGDTYNGVCTSFLKDNNTNSILLYNLQKVSFMDLNGDLFTFKNHEGSTGHEIHLYDGNQYKKVGEFAGASVVITAPDLLKRFEGTESTCPTPCAQCIQNTMEFTYIPGDILLGGLFDVHDAALAPFSCGSVKTWHGFQLLEAFHYAINKVNVKSGQFANILKNVKLGGIGLDSCESAIRSGFLISNIHNGLSVLQRAGVTIDPNDINAYVGSYSSDQSIHVARLLKTLKIPQISYGSTSMSLADPERFPYFLRTVPNDEKQSTAMIEFLNKFDIRYVQIVHTSSNYGEQGAAIFTKVAKESNKKICIAQTIVFPDNGTVSQESANDVVTALLNKPVANTVIIFADTSYINELLRAIIRKPEAANNFKFIGSDTWANNPEAIAGVEQKAEKSVTFDLESFDINDFDTYLSTKTPDNYPENPWFPEYYQQIENCYLSSVDRRYPGRCPSTPQNIVVSPRYKQDTVILHVINAVYAAAYGIDKALREVCGNDYTTVCEPFKNNQDRRDILLRNIKNAQFVDPSGQNFNFGNGTDGNKGYIMYSIEPSVTFGYAYTKVGMYDSMDVLAMNPVYSPVWNGSCRRFDSCLECPTVRNTLSRYMLQPHSGGAGNPATIVAFMNVHGSAGLNTYRCGEISATSDFLNALAFFYILDKNIDGLRAFDVRGLVIDLCGQAVRVNQDAYRLLSSGTLCNSDFDPAGTVINKSSIAAFVTPGSDSSIEANRILSPLQIPFISYSASAMALKDQEQYPYFARVVPPDDKQSLVIAQILKQMRWNYVSVVYSKEPYGISGQLALQQKVYDMQASCIALSISISRSATIEEAKDVVRQLIDKSGADVVVLFTVNPDVILKAANALGVLDKFLWIGVDTWGSSLQPVIGLESKVVGSITIEFRNAEVKEFRDWVGSLSYTNRYFIPDDWFEEFYQVMNECYLPDAVVVRHEFNGTLCRKDERIVASRIPPELSLSTMAATYAIKRGLYNFKKDFCGTESFTQCLENVTGARDKLFQKILASEWQIDQSLTLMPNEDFHLIFNSERYWNVGYKINQFVRNGISFTYREIGRQIGDDPFRLVNVQMYHEVVSSCPVGVDCNCNLPASAGFQAQTANNSSSKSSKEPRNVFLYNDATRVRVYDWPIWAIVIAVLSCLGLIIGVILFIYLLVSYPVKGGTSSLGFLVIFGILCIYATNFAFYHPASEASCGARRFLMGVVYSVIFSALFIKALDNWRFSGTEYSVQRYRGITSSYSLFLMAVGIICIEVIIPVEWLILKHPTASKVADNVTNDWMWCDPVESSDLHLVVSMYFVCALLVLTAIFSALSWDSESNYYESRWIFVSTVCTAGCLMVWMIVSTNARPLYRDPAIVIANFVNATALLICIPLRKLVLLCYIHNFEEKEGVFQTDNQDQDMHFAEYNNEVFEPDIFQNIDYKHESDPEL</sequence>
<keyword evidence="8" id="KW-0732">Signal</keyword>
<evidence type="ECO:0000256" key="7">
    <source>
        <dbReference type="SAM" id="Phobius"/>
    </source>
</evidence>
<feature type="transmembrane region" description="Helical" evidence="7">
    <location>
        <begin position="2569"/>
        <end position="2587"/>
    </location>
</feature>
<dbReference type="Pfam" id="PF01094">
    <property type="entry name" value="ANF_receptor"/>
    <property type="match status" value="5"/>
</dbReference>
<dbReference type="InterPro" id="IPR050726">
    <property type="entry name" value="mGluR"/>
</dbReference>
<keyword evidence="2 7" id="KW-0812">Transmembrane</keyword>
<gene>
    <name evidence="10" type="ORF">ACJMK2_011309</name>
</gene>
<evidence type="ECO:0000256" key="1">
    <source>
        <dbReference type="ARBA" id="ARBA00004141"/>
    </source>
</evidence>
<dbReference type="InterPro" id="IPR000337">
    <property type="entry name" value="GPCR_3"/>
</dbReference>
<evidence type="ECO:0000313" key="11">
    <source>
        <dbReference type="Proteomes" id="UP001634394"/>
    </source>
</evidence>
<feature type="chain" id="PRO_5044805531" description="G-protein coupled receptors family 3 profile domain-containing protein" evidence="8">
    <location>
        <begin position="22"/>
        <end position="2798"/>
    </location>
</feature>
<evidence type="ECO:0000256" key="8">
    <source>
        <dbReference type="SAM" id="SignalP"/>
    </source>
</evidence>
<organism evidence="10 11">
    <name type="scientific">Sinanodonta woodiana</name>
    <name type="common">Chinese pond mussel</name>
    <name type="synonym">Anodonta woodiana</name>
    <dbReference type="NCBI Taxonomy" id="1069815"/>
    <lineage>
        <taxon>Eukaryota</taxon>
        <taxon>Metazoa</taxon>
        <taxon>Spiralia</taxon>
        <taxon>Lophotrochozoa</taxon>
        <taxon>Mollusca</taxon>
        <taxon>Bivalvia</taxon>
        <taxon>Autobranchia</taxon>
        <taxon>Heteroconchia</taxon>
        <taxon>Palaeoheterodonta</taxon>
        <taxon>Unionida</taxon>
        <taxon>Unionoidea</taxon>
        <taxon>Unionidae</taxon>
        <taxon>Unioninae</taxon>
        <taxon>Sinanodonta</taxon>
    </lineage>
</organism>
<dbReference type="FunFam" id="3.40.50.2300:FF:000145">
    <property type="entry name" value="Glutamate receptor, metabotropic"/>
    <property type="match status" value="3"/>
</dbReference>
<accession>A0ABD3V4M9</accession>
<dbReference type="InterPro" id="IPR028082">
    <property type="entry name" value="Peripla_BP_I"/>
</dbReference>
<dbReference type="Gene3D" id="3.40.50.2300">
    <property type="match status" value="10"/>
</dbReference>
<dbReference type="Pfam" id="PF00003">
    <property type="entry name" value="7tm_3"/>
    <property type="match status" value="1"/>
</dbReference>
<feature type="transmembrane region" description="Helical" evidence="7">
    <location>
        <begin position="2724"/>
        <end position="2742"/>
    </location>
</feature>
<evidence type="ECO:0000313" key="10">
    <source>
        <dbReference type="EMBL" id="KAL3856574.1"/>
    </source>
</evidence>
<reference evidence="10 11" key="1">
    <citation type="submission" date="2024-11" db="EMBL/GenBank/DDBJ databases">
        <title>Chromosome-level genome assembly of the freshwater bivalve Anodonta woodiana.</title>
        <authorList>
            <person name="Chen X."/>
        </authorList>
    </citation>
    <scope>NUCLEOTIDE SEQUENCE [LARGE SCALE GENOMIC DNA]</scope>
    <source>
        <strain evidence="10">MN2024</strain>
        <tissue evidence="10">Gills</tissue>
    </source>
</reference>
<feature type="transmembrane region" description="Helical" evidence="7">
    <location>
        <begin position="2537"/>
        <end position="2557"/>
    </location>
</feature>
<keyword evidence="6" id="KW-0325">Glycoprotein</keyword>
<keyword evidence="11" id="KW-1185">Reference proteome</keyword>
<dbReference type="PRINTS" id="PR00248">
    <property type="entry name" value="GPCRMGR"/>
</dbReference>
<evidence type="ECO:0000256" key="5">
    <source>
        <dbReference type="ARBA" id="ARBA00023170"/>
    </source>
</evidence>
<feature type="transmembrane region" description="Helical" evidence="7">
    <location>
        <begin position="2659"/>
        <end position="2682"/>
    </location>
</feature>
<feature type="transmembrane region" description="Helical" evidence="7">
    <location>
        <begin position="2608"/>
        <end position="2632"/>
    </location>
</feature>
<dbReference type="Proteomes" id="UP001634394">
    <property type="component" value="Unassembled WGS sequence"/>
</dbReference>
<proteinExistence type="predicted"/>
<evidence type="ECO:0000256" key="3">
    <source>
        <dbReference type="ARBA" id="ARBA00022989"/>
    </source>
</evidence>
<dbReference type="InterPro" id="IPR001828">
    <property type="entry name" value="ANF_lig-bd_rcpt"/>
</dbReference>
<evidence type="ECO:0000256" key="2">
    <source>
        <dbReference type="ARBA" id="ARBA00022692"/>
    </source>
</evidence>
<comment type="caution">
    <text evidence="10">The sequence shown here is derived from an EMBL/GenBank/DDBJ whole genome shotgun (WGS) entry which is preliminary data.</text>
</comment>
<dbReference type="InterPro" id="IPR017978">
    <property type="entry name" value="GPCR_3_C"/>
</dbReference>
<dbReference type="SUPFAM" id="SSF53822">
    <property type="entry name" value="Periplasmic binding protein-like I"/>
    <property type="match status" value="5"/>
</dbReference>
<dbReference type="GO" id="GO:0016020">
    <property type="term" value="C:membrane"/>
    <property type="evidence" value="ECO:0007669"/>
    <property type="project" value="UniProtKB-SubCell"/>
</dbReference>
<evidence type="ECO:0000256" key="4">
    <source>
        <dbReference type="ARBA" id="ARBA00023136"/>
    </source>
</evidence>
<feature type="signal peptide" evidence="8">
    <location>
        <begin position="1"/>
        <end position="21"/>
    </location>
</feature>
<keyword evidence="3 7" id="KW-1133">Transmembrane helix</keyword>
<dbReference type="PROSITE" id="PS50259">
    <property type="entry name" value="G_PROTEIN_RECEP_F3_4"/>
    <property type="match status" value="1"/>
</dbReference>
<evidence type="ECO:0000259" key="9">
    <source>
        <dbReference type="PROSITE" id="PS50259"/>
    </source>
</evidence>
<evidence type="ECO:0000256" key="6">
    <source>
        <dbReference type="ARBA" id="ARBA00023180"/>
    </source>
</evidence>
<feature type="domain" description="G-protein coupled receptors family 3 profile" evidence="9">
    <location>
        <begin position="2499"/>
        <end position="2748"/>
    </location>
</feature>
<keyword evidence="5" id="KW-0675">Receptor</keyword>
<comment type="subcellular location">
    <subcellularLocation>
        <location evidence="1">Membrane</location>
        <topology evidence="1">Multi-pass membrane protein</topology>
    </subcellularLocation>
</comment>